<evidence type="ECO:0000256" key="13">
    <source>
        <dbReference type="ARBA" id="ARBA00023285"/>
    </source>
</evidence>
<dbReference type="InterPro" id="IPR054158">
    <property type="entry name" value="RNR-II_ins_dom"/>
</dbReference>
<evidence type="ECO:0000256" key="2">
    <source>
        <dbReference type="ARBA" id="ARBA00005654"/>
    </source>
</evidence>
<evidence type="ECO:0000256" key="12">
    <source>
        <dbReference type="ARBA" id="ARBA00023284"/>
    </source>
</evidence>
<name>A0A9D0ZBX5_9FIRM</name>
<evidence type="ECO:0000256" key="14">
    <source>
        <dbReference type="ARBA" id="ARBA00048987"/>
    </source>
</evidence>
<evidence type="ECO:0000256" key="1">
    <source>
        <dbReference type="ARBA" id="ARBA00001922"/>
    </source>
</evidence>
<dbReference type="EC" id="1.17.4.2" evidence="3"/>
<keyword evidence="9 17" id="KW-0067">ATP-binding</keyword>
<evidence type="ECO:0000256" key="5">
    <source>
        <dbReference type="ARBA" id="ARBA00022533"/>
    </source>
</evidence>
<dbReference type="GO" id="GO:0008998">
    <property type="term" value="F:ribonucleoside-triphosphate reductase (thioredoxin) activity"/>
    <property type="evidence" value="ECO:0007669"/>
    <property type="project" value="UniProtKB-EC"/>
</dbReference>
<evidence type="ECO:0000259" key="18">
    <source>
        <dbReference type="PROSITE" id="PS51161"/>
    </source>
</evidence>
<dbReference type="Gene3D" id="3.90.1390.10">
    <property type="entry name" value="b-12 dependent (class ii) ribonucleotide reductase, chain A, domain 3"/>
    <property type="match status" value="1"/>
</dbReference>
<dbReference type="Pfam" id="PF21995">
    <property type="entry name" value="RNR-II_ins_dom"/>
    <property type="match status" value="1"/>
</dbReference>
<dbReference type="Proteomes" id="UP000886887">
    <property type="component" value="Unassembled WGS sequence"/>
</dbReference>
<evidence type="ECO:0000256" key="16">
    <source>
        <dbReference type="PIRSR" id="PIRSR613345-2"/>
    </source>
</evidence>
<dbReference type="GO" id="GO:0005524">
    <property type="term" value="F:ATP binding"/>
    <property type="evidence" value="ECO:0007669"/>
    <property type="project" value="UniProtKB-UniRule"/>
</dbReference>
<feature type="disulfide bond" description="Redox-active" evidence="16">
    <location>
        <begin position="201"/>
        <end position="481"/>
    </location>
</feature>
<reference evidence="19" key="2">
    <citation type="journal article" date="2021" name="PeerJ">
        <title>Extensive microbial diversity within the chicken gut microbiome revealed by metagenomics and culture.</title>
        <authorList>
            <person name="Gilroy R."/>
            <person name="Ravi A."/>
            <person name="Getino M."/>
            <person name="Pursley I."/>
            <person name="Horton D.L."/>
            <person name="Alikhan N.F."/>
            <person name="Baker D."/>
            <person name="Gharbi K."/>
            <person name="Hall N."/>
            <person name="Watson M."/>
            <person name="Adriaenssens E.M."/>
            <person name="Foster-Nyarko E."/>
            <person name="Jarju S."/>
            <person name="Secka A."/>
            <person name="Antonio M."/>
            <person name="Oren A."/>
            <person name="Chaudhuri R.R."/>
            <person name="La Ragione R."/>
            <person name="Hildebrand F."/>
            <person name="Pallen M.J."/>
        </authorList>
    </citation>
    <scope>NUCLEOTIDE SEQUENCE</scope>
    <source>
        <strain evidence="19">ChiSxjej2B14-6234</strain>
    </source>
</reference>
<feature type="active site" evidence="15">
    <location>
        <position position="472"/>
    </location>
</feature>
<evidence type="ECO:0000256" key="10">
    <source>
        <dbReference type="ARBA" id="ARBA00023002"/>
    </source>
</evidence>
<proteinExistence type="inferred from homology"/>
<dbReference type="SUPFAM" id="SSF51998">
    <property type="entry name" value="PFL-like glycyl radical enzymes"/>
    <property type="match status" value="1"/>
</dbReference>
<evidence type="ECO:0000256" key="4">
    <source>
        <dbReference type="ARBA" id="ARBA00021063"/>
    </source>
</evidence>
<reference evidence="19" key="1">
    <citation type="submission" date="2020-10" db="EMBL/GenBank/DDBJ databases">
        <authorList>
            <person name="Gilroy R."/>
        </authorList>
    </citation>
    <scope>NUCLEOTIDE SEQUENCE</scope>
    <source>
        <strain evidence="19">ChiSxjej2B14-6234</strain>
    </source>
</reference>
<keyword evidence="11 16" id="KW-1015">Disulfide bond</keyword>
<keyword evidence="13" id="KW-0170">Cobalt</keyword>
<dbReference type="Gene3D" id="3.20.70.20">
    <property type="match status" value="1"/>
</dbReference>
<dbReference type="PANTHER" id="PTHR43371:SF1">
    <property type="entry name" value="RIBONUCLEOSIDE-DIPHOSPHATE REDUCTASE"/>
    <property type="match status" value="1"/>
</dbReference>
<feature type="active site" evidence="15">
    <location>
        <position position="470"/>
    </location>
</feature>
<dbReference type="EMBL" id="DVFJ01000038">
    <property type="protein sequence ID" value="HIQ72729.1"/>
    <property type="molecule type" value="Genomic_DNA"/>
</dbReference>
<keyword evidence="12" id="KW-0676">Redox-active center</keyword>
<gene>
    <name evidence="19" type="primary">nrdJ</name>
    <name evidence="19" type="ORF">IAB73_11040</name>
</gene>
<evidence type="ECO:0000256" key="9">
    <source>
        <dbReference type="ARBA" id="ARBA00022840"/>
    </source>
</evidence>
<feature type="domain" description="ATP-cone" evidence="18">
    <location>
        <begin position="1"/>
        <end position="92"/>
    </location>
</feature>
<dbReference type="InterPro" id="IPR005144">
    <property type="entry name" value="ATP-cone_dom"/>
</dbReference>
<comment type="cofactor">
    <cofactor evidence="1">
        <name>adenosylcob(III)alamin</name>
        <dbReference type="ChEBI" id="CHEBI:18408"/>
    </cofactor>
</comment>
<evidence type="ECO:0000256" key="3">
    <source>
        <dbReference type="ARBA" id="ARBA00012275"/>
    </source>
</evidence>
<dbReference type="InterPro" id="IPR013345">
    <property type="entry name" value="RTP_Rdtase_AdoCbl-dep"/>
</dbReference>
<dbReference type="Pfam" id="PF03477">
    <property type="entry name" value="ATP-cone"/>
    <property type="match status" value="1"/>
</dbReference>
<evidence type="ECO:0000256" key="17">
    <source>
        <dbReference type="PROSITE-ProRule" id="PRU00492"/>
    </source>
</evidence>
<evidence type="ECO:0000256" key="6">
    <source>
        <dbReference type="ARBA" id="ARBA00022628"/>
    </source>
</evidence>
<dbReference type="InterPro" id="IPR040763">
    <property type="entry name" value="RNR_alpha_hel"/>
</dbReference>
<dbReference type="NCBIfam" id="TIGR02505">
    <property type="entry name" value="RTPR"/>
    <property type="match status" value="1"/>
</dbReference>
<keyword evidence="7" id="KW-0235">DNA replication</keyword>
<accession>A0A9D0ZBX5</accession>
<sequence>MNVKKRNGKLVAFDGTFIERAVALAAAAAGEHDDAAARRVAEEVRTRVEKLGGAEVDIETIQDTVEQVLFEQQRFRTARAYIRYRMEKEKARGREDWREGLLSKEFLSPYKHAPNPMDQLGSFVYSRTYSRYLPAQGRREFWWETVRRAVEYNCSLAPTSREEAEYLYDNVYHLRQFLSGRTLWVGSTPVSRAYPLANYNCAFEVIDDYHAFHDLFYLLMVGSGVGVRVLREDAEKLPKIRTNVQVIHKAYDPRPVEERLEFTNLTFATDTATLAIGDSKEGWAQALDHYFTLLTSREYNKVRKIVVEYDSIRPRGERLKVFGGTASGYESMMAMLDKIHKVVTAAGARDGKQLTMLRPLDLLDIANIIGENVVSGGVRRTSEIGLIDQDDEDCIRAKSELYRQVDGRWEIDKSIAHRQMSNNSIFYRRKPTREQLHWHLQQMRYSGEPGWVNEEAGLKRRPNFRGCNPCGEILLDSHGLCNLTTVNVMAFVKDGALDEEALLEAQRLSARAGYRMTCRELEMHQWNAVQQRDRLLGCSVTGWQDMVNATGMDREAQSQLLERMRAAVHDAANRLADQLGQKRPLLMTTVKPEGTLSLLPTVSSGVHYSHAPYYIRRVRISAADPLCKVCEELGYPVFPEVGQDPETCKTKVVEFPVKAPAGRVKADASAIEQLENYRMFMRHYVDHNCSITVHVRDGEWDQVEEWVWNNWDDIVALSFLSYDDSFYELLPYEEIDEAEYERRRAAMRPFNPSLICKYEHEETELDIGTSDCVGGACPIR</sequence>
<keyword evidence="5" id="KW-0021">Allosteric enzyme</keyword>
<dbReference type="GO" id="GO:0031419">
    <property type="term" value="F:cobalamin binding"/>
    <property type="evidence" value="ECO:0007669"/>
    <property type="project" value="UniProtKB-KW"/>
</dbReference>
<evidence type="ECO:0000256" key="8">
    <source>
        <dbReference type="ARBA" id="ARBA00022741"/>
    </source>
</evidence>
<dbReference type="Pfam" id="PF17975">
    <property type="entry name" value="RNR_Alpha"/>
    <property type="match status" value="1"/>
</dbReference>
<comment type="caution">
    <text evidence="19">The sequence shown here is derived from an EMBL/GenBank/DDBJ whole genome shotgun (WGS) entry which is preliminary data.</text>
</comment>
<dbReference type="GO" id="GO:0004748">
    <property type="term" value="F:ribonucleoside-diphosphate reductase activity, thioredoxin disulfide as acceptor"/>
    <property type="evidence" value="ECO:0007669"/>
    <property type="project" value="InterPro"/>
</dbReference>
<keyword evidence="6" id="KW-0846">Cobalamin</keyword>
<dbReference type="PANTHER" id="PTHR43371">
    <property type="entry name" value="VITAMIN B12-DEPENDENT RIBONUCLEOTIDE REDUCTASE"/>
    <property type="match status" value="1"/>
</dbReference>
<dbReference type="InterPro" id="IPR050862">
    <property type="entry name" value="RdRp_reductase_class-2"/>
</dbReference>
<evidence type="ECO:0000313" key="20">
    <source>
        <dbReference type="Proteomes" id="UP000886887"/>
    </source>
</evidence>
<dbReference type="PROSITE" id="PS51161">
    <property type="entry name" value="ATP_CONE"/>
    <property type="match status" value="1"/>
</dbReference>
<evidence type="ECO:0000256" key="11">
    <source>
        <dbReference type="ARBA" id="ARBA00023157"/>
    </source>
</evidence>
<comment type="similarity">
    <text evidence="2">Belongs to the class II ribonucleoside-triphosphate reductase family.</text>
</comment>
<evidence type="ECO:0000256" key="7">
    <source>
        <dbReference type="ARBA" id="ARBA00022705"/>
    </source>
</evidence>
<organism evidence="19 20">
    <name type="scientific">Candidatus Onthenecus intestinigallinarum</name>
    <dbReference type="NCBI Taxonomy" id="2840875"/>
    <lineage>
        <taxon>Bacteria</taxon>
        <taxon>Bacillati</taxon>
        <taxon>Bacillota</taxon>
        <taxon>Clostridia</taxon>
        <taxon>Eubacteriales</taxon>
        <taxon>Candidatus Onthenecus</taxon>
    </lineage>
</organism>
<dbReference type="Pfam" id="PF02867">
    <property type="entry name" value="Ribonuc_red_lgC"/>
    <property type="match status" value="1"/>
</dbReference>
<protein>
    <recommendedName>
        <fullName evidence="4">Adenosylcobalamin-dependent ribonucleoside-triphosphate reductase</fullName>
        <ecNumber evidence="3">1.17.4.2</ecNumber>
    </recommendedName>
</protein>
<dbReference type="AlphaFoldDB" id="A0A9D0ZBX5"/>
<evidence type="ECO:0000256" key="15">
    <source>
        <dbReference type="PIRSR" id="PIRSR613345-1"/>
    </source>
</evidence>
<dbReference type="GO" id="GO:0006260">
    <property type="term" value="P:DNA replication"/>
    <property type="evidence" value="ECO:0007669"/>
    <property type="project" value="UniProtKB-KW"/>
</dbReference>
<dbReference type="Gene3D" id="3.30.1620.10">
    <property type="entry name" value="b-12 dependent (class ii) ribonucleotide reductase, Chain A, Domain 2"/>
    <property type="match status" value="1"/>
</dbReference>
<keyword evidence="10 19" id="KW-0560">Oxidoreductase</keyword>
<dbReference type="InterPro" id="IPR000788">
    <property type="entry name" value="RNR_lg_C"/>
</dbReference>
<keyword evidence="8 17" id="KW-0547">Nucleotide-binding</keyword>
<comment type="catalytic activity">
    <reaction evidence="14">
        <text>a 2'-deoxyribonucleoside 5'-triphosphate + [thioredoxin]-disulfide + H2O = a ribonucleoside 5'-triphosphate + [thioredoxin]-dithiol</text>
        <dbReference type="Rhea" id="RHEA:12701"/>
        <dbReference type="Rhea" id="RHEA-COMP:10698"/>
        <dbReference type="Rhea" id="RHEA-COMP:10700"/>
        <dbReference type="ChEBI" id="CHEBI:15377"/>
        <dbReference type="ChEBI" id="CHEBI:29950"/>
        <dbReference type="ChEBI" id="CHEBI:50058"/>
        <dbReference type="ChEBI" id="CHEBI:61557"/>
        <dbReference type="ChEBI" id="CHEBI:61560"/>
        <dbReference type="EC" id="1.17.4.2"/>
    </reaction>
</comment>
<evidence type="ECO:0000313" key="19">
    <source>
        <dbReference type="EMBL" id="HIQ72729.1"/>
    </source>
</evidence>